<dbReference type="EMBL" id="DS022244">
    <property type="protein sequence ID" value="EWG41123.1"/>
    <property type="molecule type" value="Genomic_DNA"/>
</dbReference>
<gene>
    <name evidence="4" type="ORF">FVEG_03289</name>
</gene>
<dbReference type="OrthoDB" id="5101659at2759"/>
<dbReference type="STRING" id="334819.W7LNZ7"/>
<dbReference type="EMBL" id="CM000582">
    <property type="protein sequence ID" value="EWG41123.1"/>
    <property type="molecule type" value="Genomic_DNA"/>
</dbReference>
<feature type="signal peptide" evidence="3">
    <location>
        <begin position="1"/>
        <end position="20"/>
    </location>
</feature>
<keyword evidence="2" id="KW-1133">Transmembrane helix</keyword>
<keyword evidence="2" id="KW-0472">Membrane</keyword>
<proteinExistence type="predicted"/>
<evidence type="ECO:0000256" key="3">
    <source>
        <dbReference type="SAM" id="SignalP"/>
    </source>
</evidence>
<dbReference type="GeneID" id="30061440"/>
<evidence type="ECO:0008006" key="6">
    <source>
        <dbReference type="Google" id="ProtNLM"/>
    </source>
</evidence>
<evidence type="ECO:0000256" key="2">
    <source>
        <dbReference type="SAM" id="Phobius"/>
    </source>
</evidence>
<keyword evidence="2" id="KW-0812">Transmembrane</keyword>
<dbReference type="RefSeq" id="XP_018747314.1">
    <property type="nucleotide sequence ID" value="XM_018890907.1"/>
</dbReference>
<keyword evidence="3" id="KW-0732">Signal</keyword>
<dbReference type="Proteomes" id="UP000009096">
    <property type="component" value="Chromosome 5"/>
</dbReference>
<dbReference type="AlphaFoldDB" id="W7LNZ7"/>
<dbReference type="KEGG" id="fvr:FVEG_03289"/>
<feature type="compositionally biased region" description="Polar residues" evidence="1">
    <location>
        <begin position="151"/>
        <end position="174"/>
    </location>
</feature>
<protein>
    <recommendedName>
        <fullName evidence="6">Mid2 domain-containing protein</fullName>
    </recommendedName>
</protein>
<keyword evidence="5" id="KW-1185">Reference proteome</keyword>
<evidence type="ECO:0000313" key="4">
    <source>
        <dbReference type="EMBL" id="EWG41123.1"/>
    </source>
</evidence>
<sequence length="271" mass="29365">MSILSTLTLLLSIFANRALCDTTFRRPPEWNFDVDGNAGFGKNVRYTVGDAIQILWETDLDKVDLYLAQRMASNPIYVYKVLDSSRTEWKAEWDVMGIMEGNEDSVYHFVLSPPQGGLIEPIATTQYFNVTAPRIETTVVSTLETSTTVRSMSSSHVATSATQPLPTSTATDRNLNPDADLNSDSGVSKGEIAGAAVGGTIGGLILLGVVGWFIWKRLGRSKGNTDVSVVSQSQQGQVNYSETKAELPGDPMLEVYPAGYARSPPGLHEAP</sequence>
<organism evidence="4 5">
    <name type="scientific">Gibberella moniliformis (strain M3125 / FGSC 7600)</name>
    <name type="common">Maize ear and stalk rot fungus</name>
    <name type="synonym">Fusarium verticillioides</name>
    <dbReference type="NCBI Taxonomy" id="334819"/>
    <lineage>
        <taxon>Eukaryota</taxon>
        <taxon>Fungi</taxon>
        <taxon>Dikarya</taxon>
        <taxon>Ascomycota</taxon>
        <taxon>Pezizomycotina</taxon>
        <taxon>Sordariomycetes</taxon>
        <taxon>Hypocreomycetidae</taxon>
        <taxon>Hypocreales</taxon>
        <taxon>Nectriaceae</taxon>
        <taxon>Fusarium</taxon>
        <taxon>Fusarium fujikuroi species complex</taxon>
    </lineage>
</organism>
<evidence type="ECO:0000256" key="1">
    <source>
        <dbReference type="SAM" id="MobiDB-lite"/>
    </source>
</evidence>
<accession>W7LNZ7</accession>
<name>W7LNZ7_GIBM7</name>
<feature type="region of interest" description="Disordered" evidence="1">
    <location>
        <begin position="151"/>
        <end position="183"/>
    </location>
</feature>
<dbReference type="VEuPathDB" id="FungiDB:FVEG_03289"/>
<reference evidence="4 5" key="1">
    <citation type="journal article" date="2010" name="Nature">
        <title>Comparative genomics reveals mobile pathogenicity chromosomes in Fusarium.</title>
        <authorList>
            <person name="Ma L.J."/>
            <person name="van der Does H.C."/>
            <person name="Borkovich K.A."/>
            <person name="Coleman J.J."/>
            <person name="Daboussi M.J."/>
            <person name="Di Pietro A."/>
            <person name="Dufresne M."/>
            <person name="Freitag M."/>
            <person name="Grabherr M."/>
            <person name="Henrissat B."/>
            <person name="Houterman P.M."/>
            <person name="Kang S."/>
            <person name="Shim W.B."/>
            <person name="Woloshuk C."/>
            <person name="Xie X."/>
            <person name="Xu J.R."/>
            <person name="Antoniw J."/>
            <person name="Baker S.E."/>
            <person name="Bluhm B.H."/>
            <person name="Breakspear A."/>
            <person name="Brown D.W."/>
            <person name="Butchko R.A."/>
            <person name="Chapman S."/>
            <person name="Coulson R."/>
            <person name="Coutinho P.M."/>
            <person name="Danchin E.G."/>
            <person name="Diener A."/>
            <person name="Gale L.R."/>
            <person name="Gardiner D.M."/>
            <person name="Goff S."/>
            <person name="Hammond-Kosack K.E."/>
            <person name="Hilburn K."/>
            <person name="Hua-Van A."/>
            <person name="Jonkers W."/>
            <person name="Kazan K."/>
            <person name="Kodira C.D."/>
            <person name="Koehrsen M."/>
            <person name="Kumar L."/>
            <person name="Lee Y.H."/>
            <person name="Li L."/>
            <person name="Manners J.M."/>
            <person name="Miranda-Saavedra D."/>
            <person name="Mukherjee M."/>
            <person name="Park G."/>
            <person name="Park J."/>
            <person name="Park S.Y."/>
            <person name="Proctor R.H."/>
            <person name="Regev A."/>
            <person name="Ruiz-Roldan M.C."/>
            <person name="Sain D."/>
            <person name="Sakthikumar S."/>
            <person name="Sykes S."/>
            <person name="Schwartz D.C."/>
            <person name="Turgeon B.G."/>
            <person name="Wapinski I."/>
            <person name="Yoder O."/>
            <person name="Young S."/>
            <person name="Zeng Q."/>
            <person name="Zhou S."/>
            <person name="Galagan J."/>
            <person name="Cuomo C.A."/>
            <person name="Kistler H.C."/>
            <person name="Rep M."/>
        </authorList>
    </citation>
    <scope>NUCLEOTIDE SEQUENCE [LARGE SCALE GENOMIC DNA]</scope>
    <source>
        <strain evidence="5">M3125 / FGSC 7600</strain>
    </source>
</reference>
<evidence type="ECO:0000313" key="5">
    <source>
        <dbReference type="Proteomes" id="UP000009096"/>
    </source>
</evidence>
<feature type="transmembrane region" description="Helical" evidence="2">
    <location>
        <begin position="192"/>
        <end position="215"/>
    </location>
</feature>
<feature type="chain" id="PRO_5004895669" description="Mid2 domain-containing protein" evidence="3">
    <location>
        <begin position="21"/>
        <end position="271"/>
    </location>
</feature>